<dbReference type="SUPFAM" id="SSF51182">
    <property type="entry name" value="RmlC-like cupins"/>
    <property type="match status" value="1"/>
</dbReference>
<comment type="caution">
    <text evidence="1">The sequence shown here is derived from an EMBL/GenBank/DDBJ whole genome shotgun (WGS) entry which is preliminary data.</text>
</comment>
<dbReference type="AlphaFoldDB" id="A0A366QRZ9"/>
<accession>A0A366QRZ9</accession>
<sequence>MSSLPEPILYHIKPTKLVPNSPKPLLLYKEAFVKDGQVDRTAAFDTLRSNNWDVQWLVRYGQHQRAHYHSQTHEAMIVVHGPGKIRWGVADLSENWEDHTYGQAYEDGGIEVDVEVGDLFVIPAGVSHKSYDPDAKSASFGCLTGDARKIDSNIEVSEVPLEGFCMMGAYPQGFSWTWDEGGDSKGDFEAVWGVENADADPYTGKEGGISKYWKKQPDELRSSL</sequence>
<dbReference type="EMBL" id="QKXC01000313">
    <property type="protein sequence ID" value="RBR07512.1"/>
    <property type="molecule type" value="Genomic_DNA"/>
</dbReference>
<dbReference type="InterPro" id="IPR011051">
    <property type="entry name" value="RmlC_Cupin_sf"/>
</dbReference>
<dbReference type="OrthoDB" id="2446447at2759"/>
<evidence type="ECO:0008006" key="3">
    <source>
        <dbReference type="Google" id="ProtNLM"/>
    </source>
</evidence>
<proteinExistence type="predicted"/>
<name>A0A366QRZ9_9HYPO</name>
<dbReference type="CDD" id="cd02219">
    <property type="entry name" value="cupin_YjlB-like"/>
    <property type="match status" value="1"/>
</dbReference>
<dbReference type="GeneID" id="42000020"/>
<organism evidence="1 2">
    <name type="scientific">Fusarium coffeatum</name>
    <dbReference type="NCBI Taxonomy" id="231269"/>
    <lineage>
        <taxon>Eukaryota</taxon>
        <taxon>Fungi</taxon>
        <taxon>Dikarya</taxon>
        <taxon>Ascomycota</taxon>
        <taxon>Pezizomycotina</taxon>
        <taxon>Sordariomycetes</taxon>
        <taxon>Hypocreomycetidae</taxon>
        <taxon>Hypocreales</taxon>
        <taxon>Nectriaceae</taxon>
        <taxon>Fusarium</taxon>
        <taxon>Fusarium incarnatum-equiseti species complex</taxon>
    </lineage>
</organism>
<dbReference type="InterPro" id="IPR014710">
    <property type="entry name" value="RmlC-like_jellyroll"/>
</dbReference>
<dbReference type="Proteomes" id="UP000253153">
    <property type="component" value="Unassembled WGS sequence"/>
</dbReference>
<keyword evidence="2" id="KW-1185">Reference proteome</keyword>
<evidence type="ECO:0000313" key="1">
    <source>
        <dbReference type="EMBL" id="RBR07512.1"/>
    </source>
</evidence>
<dbReference type="RefSeq" id="XP_031011212.1">
    <property type="nucleotide sequence ID" value="XM_031164724.1"/>
</dbReference>
<dbReference type="PANTHER" id="PTHR36448">
    <property type="entry name" value="BLR7373 PROTEIN"/>
    <property type="match status" value="1"/>
</dbReference>
<dbReference type="Gene3D" id="2.60.120.10">
    <property type="entry name" value="Jelly Rolls"/>
    <property type="match status" value="1"/>
</dbReference>
<protein>
    <recommendedName>
        <fullName evidence="3">Cupin type-1 domain-containing protein</fullName>
    </recommendedName>
</protein>
<evidence type="ECO:0000313" key="2">
    <source>
        <dbReference type="Proteomes" id="UP000253153"/>
    </source>
</evidence>
<reference evidence="1 2" key="1">
    <citation type="submission" date="2018-06" db="EMBL/GenBank/DDBJ databases">
        <title>Fusarium incarnatum-equiseti species complex species 28.</title>
        <authorList>
            <person name="Gardiner D.M."/>
        </authorList>
    </citation>
    <scope>NUCLEOTIDE SEQUENCE [LARGE SCALE GENOMIC DNA]</scope>
    <source>
        <strain evidence="1 2">FIESC_28</strain>
    </source>
</reference>
<gene>
    <name evidence="1" type="ORF">FIESC28_10593</name>
</gene>
<dbReference type="InterPro" id="IPR047121">
    <property type="entry name" value="YjiB-like"/>
</dbReference>
<dbReference type="PANTHER" id="PTHR36448:SF3">
    <property type="entry name" value="CUPIN TYPE-2 DOMAIN-CONTAINING PROTEIN"/>
    <property type="match status" value="1"/>
</dbReference>